<dbReference type="SUPFAM" id="SSF47005">
    <property type="entry name" value="Peripheral subunit-binding domain of 2-oxo acid dehydrogenase complex"/>
    <property type="match status" value="1"/>
</dbReference>
<evidence type="ECO:0000256" key="6">
    <source>
        <dbReference type="RuleBase" id="RU003423"/>
    </source>
</evidence>
<dbReference type="PROSITE" id="PS50968">
    <property type="entry name" value="BIOTINYL_LIPOYL"/>
    <property type="match status" value="1"/>
</dbReference>
<dbReference type="InterPro" id="IPR000089">
    <property type="entry name" value="Biotin_lipoyl"/>
</dbReference>
<name>A0A345Z498_9MOLU</name>
<evidence type="ECO:0000259" key="8">
    <source>
        <dbReference type="PROSITE" id="PS51826"/>
    </source>
</evidence>
<evidence type="ECO:0000256" key="1">
    <source>
        <dbReference type="ARBA" id="ARBA00001938"/>
    </source>
</evidence>
<dbReference type="InterPro" id="IPR003016">
    <property type="entry name" value="2-oxoA_DH_lipoyl-BS"/>
</dbReference>
<dbReference type="Gene3D" id="2.40.50.100">
    <property type="match status" value="1"/>
</dbReference>
<feature type="domain" description="Peripheral subunit-binding (PSBD)" evidence="8">
    <location>
        <begin position="129"/>
        <end position="166"/>
    </location>
</feature>
<dbReference type="RefSeq" id="WP_115558325.1">
    <property type="nucleotide sequence ID" value="NZ_CP031376.1"/>
</dbReference>
<proteinExistence type="inferred from homology"/>
<evidence type="ECO:0000313" key="10">
    <source>
        <dbReference type="Proteomes" id="UP000254792"/>
    </source>
</evidence>
<protein>
    <recommendedName>
        <fullName evidence="6">Dihydrolipoamide acetyltransferase component of pyruvate dehydrogenase complex</fullName>
        <ecNumber evidence="6">2.3.1.-</ecNumber>
    </recommendedName>
</protein>
<dbReference type="FunFam" id="3.30.559.10:FF:000007">
    <property type="entry name" value="Dihydrolipoamide acetyltransferase component of pyruvate dehydrogenase complex"/>
    <property type="match status" value="1"/>
</dbReference>
<feature type="domain" description="Lipoyl-binding" evidence="7">
    <location>
        <begin position="1"/>
        <end position="76"/>
    </location>
</feature>
<dbReference type="OrthoDB" id="9805770at2"/>
<dbReference type="SUPFAM" id="SSF51230">
    <property type="entry name" value="Single hybrid motif"/>
    <property type="match status" value="1"/>
</dbReference>
<dbReference type="Gene3D" id="3.30.559.10">
    <property type="entry name" value="Chloramphenicol acetyltransferase-like domain"/>
    <property type="match status" value="1"/>
</dbReference>
<dbReference type="InterPro" id="IPR004167">
    <property type="entry name" value="PSBD"/>
</dbReference>
<dbReference type="GO" id="GO:0031405">
    <property type="term" value="F:lipoic acid binding"/>
    <property type="evidence" value="ECO:0007669"/>
    <property type="project" value="TreeGrafter"/>
</dbReference>
<dbReference type="InterPro" id="IPR011053">
    <property type="entry name" value="Single_hybrid_motif"/>
</dbReference>
<sequence>MFKVKFADIGEGLTEGTVFKVNFKVGDKVAEGDELFTVETDKVTAEIPAPVDGIIAAMNIKEGQVIKVGEVVVEINDGKDGPKEDKPAEKTAKVEEGASVVGAVPISNDLIKPRTLEKSETQTTSKDFRSTPLARKIASSNGVDLSKISGTGPYNRILVEDVLKAQSGSTVSKTEPQTAAPLAQSSFQATPPVFTGVASEEVIRKPLTGMRKAIAKAMMNSHTNIPAVTLTKTVDISKIVEMRNDLKNSKIGDTFKVTYLPIVVKAVTTVLQQLENINVSLDGDDLLIKKFYNIGIAVDTSRGLVVPVVKAADLKTIWQISNEIRELANKAKNNSLTGNDMKGATFTVSNFGSAGVEFATPIINYPEAAILGVGTIVEQLGMNANKELVTKNMLPLSLTVDHRIIDGADGGRFLTQMAELLENPLALFIN</sequence>
<dbReference type="KEGG" id="salx:SALLE_v1c07570"/>
<dbReference type="SUPFAM" id="SSF52777">
    <property type="entry name" value="CoA-dependent acyltransferases"/>
    <property type="match status" value="1"/>
</dbReference>
<dbReference type="Pfam" id="PF00198">
    <property type="entry name" value="2-oxoacid_dh"/>
    <property type="match status" value="1"/>
</dbReference>
<reference evidence="9 10" key="1">
    <citation type="submission" date="2018-07" db="EMBL/GenBank/DDBJ databases">
        <title>Complete genome sequence of Spiroplasma alleghenense PLHS-1 (ATCC 51752).</title>
        <authorList>
            <person name="Chou L."/>
            <person name="Lee T.-Y."/>
            <person name="Tsai Y.-M."/>
            <person name="Kuo C.-H."/>
        </authorList>
    </citation>
    <scope>NUCLEOTIDE SEQUENCE [LARGE SCALE GENOMIC DNA]</scope>
    <source>
        <strain evidence="9 10">PLHS-1</strain>
    </source>
</reference>
<keyword evidence="10" id="KW-1185">Reference proteome</keyword>
<evidence type="ECO:0000313" key="9">
    <source>
        <dbReference type="EMBL" id="AXK51427.1"/>
    </source>
</evidence>
<dbReference type="AlphaFoldDB" id="A0A345Z498"/>
<dbReference type="GO" id="GO:0016407">
    <property type="term" value="F:acetyltransferase activity"/>
    <property type="evidence" value="ECO:0007669"/>
    <property type="project" value="TreeGrafter"/>
</dbReference>
<accession>A0A345Z498</accession>
<keyword evidence="4 6" id="KW-0450">Lipoyl</keyword>
<dbReference type="InterPro" id="IPR036625">
    <property type="entry name" value="E3-bd_dom_sf"/>
</dbReference>
<dbReference type="InterPro" id="IPR001078">
    <property type="entry name" value="2-oxoacid_DH_actylTfrase"/>
</dbReference>
<evidence type="ECO:0000256" key="3">
    <source>
        <dbReference type="ARBA" id="ARBA00022679"/>
    </source>
</evidence>
<evidence type="ECO:0000256" key="5">
    <source>
        <dbReference type="ARBA" id="ARBA00023315"/>
    </source>
</evidence>
<keyword evidence="3 6" id="KW-0808">Transferase</keyword>
<dbReference type="Gene3D" id="4.10.320.10">
    <property type="entry name" value="E3-binding domain"/>
    <property type="match status" value="1"/>
</dbReference>
<evidence type="ECO:0000259" key="7">
    <source>
        <dbReference type="PROSITE" id="PS50968"/>
    </source>
</evidence>
<keyword evidence="5 6" id="KW-0012">Acyltransferase</keyword>
<dbReference type="PANTHER" id="PTHR43178:SF5">
    <property type="entry name" value="LIPOAMIDE ACYLTRANSFERASE COMPONENT OF BRANCHED-CHAIN ALPHA-KETO ACID DEHYDROGENASE COMPLEX, MITOCHONDRIAL"/>
    <property type="match status" value="1"/>
</dbReference>
<dbReference type="PROSITE" id="PS00189">
    <property type="entry name" value="LIPOYL"/>
    <property type="match status" value="1"/>
</dbReference>
<evidence type="ECO:0000256" key="4">
    <source>
        <dbReference type="ARBA" id="ARBA00022823"/>
    </source>
</evidence>
<comment type="cofactor">
    <cofactor evidence="1 6">
        <name>(R)-lipoate</name>
        <dbReference type="ChEBI" id="CHEBI:83088"/>
    </cofactor>
</comment>
<dbReference type="CDD" id="cd06849">
    <property type="entry name" value="lipoyl_domain"/>
    <property type="match status" value="1"/>
</dbReference>
<dbReference type="InterPro" id="IPR023213">
    <property type="entry name" value="CAT-like_dom_sf"/>
</dbReference>
<dbReference type="GO" id="GO:0005737">
    <property type="term" value="C:cytoplasm"/>
    <property type="evidence" value="ECO:0007669"/>
    <property type="project" value="TreeGrafter"/>
</dbReference>
<dbReference type="Proteomes" id="UP000254792">
    <property type="component" value="Chromosome"/>
</dbReference>
<keyword evidence="9" id="KW-0670">Pyruvate</keyword>
<comment type="similarity">
    <text evidence="2 6">Belongs to the 2-oxoacid dehydrogenase family.</text>
</comment>
<dbReference type="EMBL" id="CP031376">
    <property type="protein sequence ID" value="AXK51427.1"/>
    <property type="molecule type" value="Genomic_DNA"/>
</dbReference>
<dbReference type="InterPro" id="IPR050743">
    <property type="entry name" value="2-oxoacid_DH_E2_comp"/>
</dbReference>
<dbReference type="Pfam" id="PF02817">
    <property type="entry name" value="E3_binding"/>
    <property type="match status" value="1"/>
</dbReference>
<dbReference type="PANTHER" id="PTHR43178">
    <property type="entry name" value="DIHYDROLIPOAMIDE ACETYLTRANSFERASE COMPONENT OF PYRUVATE DEHYDROGENASE COMPLEX"/>
    <property type="match status" value="1"/>
</dbReference>
<evidence type="ECO:0000256" key="2">
    <source>
        <dbReference type="ARBA" id="ARBA00007317"/>
    </source>
</evidence>
<dbReference type="PROSITE" id="PS51826">
    <property type="entry name" value="PSBD"/>
    <property type="match status" value="1"/>
</dbReference>
<dbReference type="Pfam" id="PF00364">
    <property type="entry name" value="Biotin_lipoyl"/>
    <property type="match status" value="1"/>
</dbReference>
<gene>
    <name evidence="9" type="primary">pdhC</name>
    <name evidence="9" type="ORF">SALLE_v1c07570</name>
</gene>
<organism evidence="9 10">
    <name type="scientific">Spiroplasma alleghenense</name>
    <dbReference type="NCBI Taxonomy" id="216931"/>
    <lineage>
        <taxon>Bacteria</taxon>
        <taxon>Bacillati</taxon>
        <taxon>Mycoplasmatota</taxon>
        <taxon>Mollicutes</taxon>
        <taxon>Entomoplasmatales</taxon>
        <taxon>Spiroplasmataceae</taxon>
        <taxon>Spiroplasma</taxon>
    </lineage>
</organism>
<dbReference type="EC" id="2.3.1.-" evidence="6"/>